<dbReference type="SUPFAM" id="SSF53474">
    <property type="entry name" value="alpha/beta-Hydrolases"/>
    <property type="match status" value="1"/>
</dbReference>
<evidence type="ECO:0000313" key="2">
    <source>
        <dbReference type="EMBL" id="CAD8838774.1"/>
    </source>
</evidence>
<dbReference type="Pfam" id="PF01764">
    <property type="entry name" value="Lipase_3"/>
    <property type="match status" value="1"/>
</dbReference>
<dbReference type="InterPro" id="IPR051218">
    <property type="entry name" value="Sec_MonoDiacylglyc_Lipase"/>
</dbReference>
<protein>
    <recommendedName>
        <fullName evidence="1">Fungal lipase-type domain-containing protein</fullName>
    </recommendedName>
</protein>
<reference evidence="2" key="1">
    <citation type="submission" date="2021-01" db="EMBL/GenBank/DDBJ databases">
        <authorList>
            <person name="Corre E."/>
            <person name="Pelletier E."/>
            <person name="Niang G."/>
            <person name="Scheremetjew M."/>
            <person name="Finn R."/>
            <person name="Kale V."/>
            <person name="Holt S."/>
            <person name="Cochrane G."/>
            <person name="Meng A."/>
            <person name="Brown T."/>
            <person name="Cohen L."/>
        </authorList>
    </citation>
    <scope>NUCLEOTIDE SEQUENCE</scope>
</reference>
<dbReference type="Gene3D" id="3.40.50.1820">
    <property type="entry name" value="alpha/beta hydrolase"/>
    <property type="match status" value="1"/>
</dbReference>
<dbReference type="EMBL" id="HBFQ01018742">
    <property type="protein sequence ID" value="CAD8838774.1"/>
    <property type="molecule type" value="Transcribed_RNA"/>
</dbReference>
<dbReference type="PANTHER" id="PTHR45856:SF24">
    <property type="entry name" value="FUNGAL LIPASE-LIKE DOMAIN-CONTAINING PROTEIN"/>
    <property type="match status" value="1"/>
</dbReference>
<proteinExistence type="predicted"/>
<feature type="domain" description="Fungal lipase-type" evidence="1">
    <location>
        <begin position="91"/>
        <end position="230"/>
    </location>
</feature>
<evidence type="ECO:0000259" key="1">
    <source>
        <dbReference type="Pfam" id="PF01764"/>
    </source>
</evidence>
<dbReference type="InterPro" id="IPR002921">
    <property type="entry name" value="Fungal_lipase-type"/>
</dbReference>
<dbReference type="InterPro" id="IPR029058">
    <property type="entry name" value="AB_hydrolase_fold"/>
</dbReference>
<dbReference type="GO" id="GO:0006629">
    <property type="term" value="P:lipid metabolic process"/>
    <property type="evidence" value="ECO:0007669"/>
    <property type="project" value="InterPro"/>
</dbReference>
<sequence>MVVAGSGVSARPPLMMGEHSSFNELEMMVFAELAGASYCPQSDIQDWSCGPCIDSGLAVGDVKFVAQDDLGTENSSFVVVAKLALQPGCLISFRGSHDIANWLRDAEIWGSVVAETVSMCPGCEIHSGFYTIWTNIQDHVKQTLLDVGCSPGGLENDLYITGHSLGAGLAHIAMFALADFGYDIMQSYTFESPRVGNGAFRDAFTKQFNRSIPVWRITHQKDPIVHLPSTFVCGYEHVMSEVFYFYDEDLEEVVYKTCDDLDGEDPTCSNSETSWDVNDHCNVPYVIGGDICSCATSRAPGHSEKLVTV</sequence>
<accession>A0A7S1A140</accession>
<dbReference type="PANTHER" id="PTHR45856">
    <property type="entry name" value="ALPHA/BETA-HYDROLASES SUPERFAMILY PROTEIN"/>
    <property type="match status" value="1"/>
</dbReference>
<dbReference type="CDD" id="cd00519">
    <property type="entry name" value="Lipase_3"/>
    <property type="match status" value="1"/>
</dbReference>
<organism evidence="2">
    <name type="scientific">Noctiluca scintillans</name>
    <name type="common">Sea sparkle</name>
    <name type="synonym">Red tide dinoflagellate</name>
    <dbReference type="NCBI Taxonomy" id="2966"/>
    <lineage>
        <taxon>Eukaryota</taxon>
        <taxon>Sar</taxon>
        <taxon>Alveolata</taxon>
        <taxon>Dinophyceae</taxon>
        <taxon>Noctilucales</taxon>
        <taxon>Noctilucaceae</taxon>
        <taxon>Noctiluca</taxon>
    </lineage>
</organism>
<name>A0A7S1A140_NOCSC</name>
<gene>
    <name evidence="2" type="ORF">NSCI0253_LOCUS13122</name>
</gene>
<dbReference type="AlphaFoldDB" id="A0A7S1A140"/>